<dbReference type="PANTHER" id="PTHR42791:SF1">
    <property type="entry name" value="N-ACETYLTRANSFERASE DOMAIN-CONTAINING PROTEIN"/>
    <property type="match status" value="1"/>
</dbReference>
<feature type="domain" description="N-acetyltransferase" evidence="1">
    <location>
        <begin position="19"/>
        <end position="188"/>
    </location>
</feature>
<keyword evidence="3" id="KW-1185">Reference proteome</keyword>
<gene>
    <name evidence="2" type="ORF">GCM10009830_05320</name>
</gene>
<name>A0ABN2G022_9ACTN</name>
<evidence type="ECO:0000313" key="2">
    <source>
        <dbReference type="EMBL" id="GAA1662934.1"/>
    </source>
</evidence>
<protein>
    <recommendedName>
        <fullName evidence="1">N-acetyltransferase domain-containing protein</fullName>
    </recommendedName>
</protein>
<dbReference type="PROSITE" id="PS51186">
    <property type="entry name" value="GNAT"/>
    <property type="match status" value="1"/>
</dbReference>
<dbReference type="SUPFAM" id="SSF55729">
    <property type="entry name" value="Acyl-CoA N-acyltransferases (Nat)"/>
    <property type="match status" value="1"/>
</dbReference>
<dbReference type="EMBL" id="BAAAQF010000002">
    <property type="protein sequence ID" value="GAA1662934.1"/>
    <property type="molecule type" value="Genomic_DNA"/>
</dbReference>
<dbReference type="InterPro" id="IPR052523">
    <property type="entry name" value="Trichothecene_AcTrans"/>
</dbReference>
<dbReference type="RefSeq" id="WP_344481379.1">
    <property type="nucleotide sequence ID" value="NZ_BAAAQF010000002.1"/>
</dbReference>
<comment type="caution">
    <text evidence="2">The sequence shown here is derived from an EMBL/GenBank/DDBJ whole genome shotgun (WGS) entry which is preliminary data.</text>
</comment>
<dbReference type="Proteomes" id="UP001499851">
    <property type="component" value="Unassembled WGS sequence"/>
</dbReference>
<dbReference type="CDD" id="cd04301">
    <property type="entry name" value="NAT_SF"/>
    <property type="match status" value="1"/>
</dbReference>
<accession>A0ABN2G022</accession>
<dbReference type="Gene3D" id="3.40.630.30">
    <property type="match status" value="1"/>
</dbReference>
<reference evidence="2 3" key="1">
    <citation type="journal article" date="2019" name="Int. J. Syst. Evol. Microbiol.">
        <title>The Global Catalogue of Microorganisms (GCM) 10K type strain sequencing project: providing services to taxonomists for standard genome sequencing and annotation.</title>
        <authorList>
            <consortium name="The Broad Institute Genomics Platform"/>
            <consortium name="The Broad Institute Genome Sequencing Center for Infectious Disease"/>
            <person name="Wu L."/>
            <person name="Ma J."/>
        </authorList>
    </citation>
    <scope>NUCLEOTIDE SEQUENCE [LARGE SCALE GENOMIC DNA]</scope>
    <source>
        <strain evidence="2 3">JCM 16001</strain>
    </source>
</reference>
<dbReference type="Pfam" id="PF00583">
    <property type="entry name" value="Acetyltransf_1"/>
    <property type="match status" value="1"/>
</dbReference>
<proteinExistence type="predicted"/>
<dbReference type="PANTHER" id="PTHR42791">
    <property type="entry name" value="GNAT FAMILY ACETYLTRANSFERASE"/>
    <property type="match status" value="1"/>
</dbReference>
<sequence length="229" mass="23563">MNADTTYAPAIGRPEVVASVLASAFGADPFAAWLFPDPDRRAAYQDGFYRSFLDHPGAEAYLAGGDTGAAIWVRLGANESLHQDGPTAGPLARLFAVGSALARRHPVDRPHLYLAVMGVAAGAQGRGIGSALLRHRLDRADREGEPAYLEASSPGSRALYLRHGFADLGGPVQVEDSPLVQPMWRNATTGTSPAATATGTAGADIGAAAARTATAAAPVSTATTTATEN</sequence>
<dbReference type="InterPro" id="IPR000182">
    <property type="entry name" value="GNAT_dom"/>
</dbReference>
<organism evidence="2 3">
    <name type="scientific">Glycomyces endophyticus</name>
    <dbReference type="NCBI Taxonomy" id="480996"/>
    <lineage>
        <taxon>Bacteria</taxon>
        <taxon>Bacillati</taxon>
        <taxon>Actinomycetota</taxon>
        <taxon>Actinomycetes</taxon>
        <taxon>Glycomycetales</taxon>
        <taxon>Glycomycetaceae</taxon>
        <taxon>Glycomyces</taxon>
    </lineage>
</organism>
<evidence type="ECO:0000259" key="1">
    <source>
        <dbReference type="PROSITE" id="PS51186"/>
    </source>
</evidence>
<dbReference type="InterPro" id="IPR016181">
    <property type="entry name" value="Acyl_CoA_acyltransferase"/>
</dbReference>
<evidence type="ECO:0000313" key="3">
    <source>
        <dbReference type="Proteomes" id="UP001499851"/>
    </source>
</evidence>